<evidence type="ECO:0000256" key="14">
    <source>
        <dbReference type="ARBA" id="ARBA00093507"/>
    </source>
</evidence>
<evidence type="ECO:0000256" key="13">
    <source>
        <dbReference type="ARBA" id="ARBA00034864"/>
    </source>
</evidence>
<evidence type="ECO:0000313" key="15">
    <source>
        <dbReference type="EMBL" id="JAN14335.1"/>
    </source>
</evidence>
<keyword evidence="10" id="KW-0175">Coiled coil</keyword>
<keyword evidence="9" id="KW-0007">Acetylation</keyword>
<evidence type="ECO:0000256" key="12">
    <source>
        <dbReference type="ARBA" id="ARBA00034776"/>
    </source>
</evidence>
<organism evidence="15">
    <name type="scientific">Daphnia magna</name>
    <dbReference type="NCBI Taxonomy" id="35525"/>
    <lineage>
        <taxon>Eukaryota</taxon>
        <taxon>Metazoa</taxon>
        <taxon>Ecdysozoa</taxon>
        <taxon>Arthropoda</taxon>
        <taxon>Crustacea</taxon>
        <taxon>Branchiopoda</taxon>
        <taxon>Diplostraca</taxon>
        <taxon>Cladocera</taxon>
        <taxon>Anomopoda</taxon>
        <taxon>Daphniidae</taxon>
        <taxon>Daphnia</taxon>
    </lineage>
</organism>
<dbReference type="GO" id="GO:0005813">
    <property type="term" value="C:centrosome"/>
    <property type="evidence" value="ECO:0007669"/>
    <property type="project" value="UniProtKB-SubCell"/>
</dbReference>
<evidence type="ECO:0000256" key="5">
    <source>
        <dbReference type="ARBA" id="ARBA00022490"/>
    </source>
</evidence>
<name>A0A0P5H4L9_9CRUS</name>
<evidence type="ECO:0000256" key="8">
    <source>
        <dbReference type="ARBA" id="ARBA00022843"/>
    </source>
</evidence>
<dbReference type="GO" id="GO:0030016">
    <property type="term" value="C:myofibril"/>
    <property type="evidence" value="ECO:0007669"/>
    <property type="project" value="UniProtKB-SubCell"/>
</dbReference>
<dbReference type="OrthoDB" id="283815at2759"/>
<evidence type="ECO:0000256" key="1">
    <source>
        <dbReference type="ARBA" id="ARBA00004300"/>
    </source>
</evidence>
<reference evidence="15" key="1">
    <citation type="submission" date="2015-10" db="EMBL/GenBank/DDBJ databases">
        <title>EvidentialGene: Evidence-directed Construction of Complete mRNA Transcriptomes without Genomes.</title>
        <authorList>
            <person name="Gilbert D.G."/>
        </authorList>
    </citation>
    <scope>NUCLEOTIDE SEQUENCE</scope>
</reference>
<dbReference type="PANTHER" id="PTHR13034:SF2">
    <property type="entry name" value="DYNACTIN SUBUNIT 4"/>
    <property type="match status" value="1"/>
</dbReference>
<dbReference type="AlphaFoldDB" id="A0A0P5H4L9"/>
<evidence type="ECO:0000256" key="3">
    <source>
        <dbReference type="ARBA" id="ARBA00004544"/>
    </source>
</evidence>
<dbReference type="InterPro" id="IPR008603">
    <property type="entry name" value="DCTN4"/>
</dbReference>
<comment type="subunit">
    <text evidence="14">Subunit of dynactin, a multiprotein complex part of a tripartite complex with dynein and a adapter, such as BICDL1, BICD2 or HOOK3. The dynactin complex is built around ACTR1A/ACTB filament and consists of an actin-related filament composed of a shoulder domain, a pointed end and a barbed end. Its length is defined by its flexible shoulder domain. The soulder is composed of 2 DCTN1 subunits, 4 DCTN2 and 2 DCTN3. The 4 DCNT2 (via N-terminus) bind the ACTR1A filament and act as molecular rulers to determine the length. The pointed end is important for binding dynein-dynactin cargo adapters. Consists of 4 subunits: ACTR10, DCNT4, DCTN5 and DCTN6. The barbed end is composed of a CAPZA1:CAPZB heterodimers, which binds ACTR1A/ACTB filament and dynactin and stabilizes dynactin. Interacts with ATP7B, but not ATP7A, in a copper-dependent manner. Interacts with ANK2; this interaction is required for localization at costameres. Interacts with N4BP2L1.</text>
</comment>
<evidence type="ECO:0000256" key="6">
    <source>
        <dbReference type="ARBA" id="ARBA00022499"/>
    </source>
</evidence>
<accession>A0A0P5H4L9</accession>
<proteinExistence type="inferred from homology"/>
<keyword evidence="6" id="KW-1017">Isopeptide bond</keyword>
<evidence type="ECO:0000256" key="11">
    <source>
        <dbReference type="ARBA" id="ARBA00023212"/>
    </source>
</evidence>
<evidence type="ECO:0000256" key="7">
    <source>
        <dbReference type="ARBA" id="ARBA00022553"/>
    </source>
</evidence>
<dbReference type="Pfam" id="PF05502">
    <property type="entry name" value="Dynactin_p62"/>
    <property type="match status" value="1"/>
</dbReference>
<dbReference type="PANTHER" id="PTHR13034">
    <property type="entry name" value="DYNACTIN P62 SUBUNIT"/>
    <property type="match status" value="1"/>
</dbReference>
<keyword evidence="8" id="KW-0832">Ubl conjugation</keyword>
<keyword evidence="7" id="KW-0597">Phosphoprotein</keyword>
<dbReference type="EMBL" id="GDIQ01080402">
    <property type="protein sequence ID" value="JAN14335.1"/>
    <property type="molecule type" value="Transcribed_RNA"/>
</dbReference>
<dbReference type="GO" id="GO:0005938">
    <property type="term" value="C:cell cortex"/>
    <property type="evidence" value="ECO:0007669"/>
    <property type="project" value="UniProtKB-SubCell"/>
</dbReference>
<comment type="subcellular location">
    <subcellularLocation>
        <location evidence="3">Cytoplasm</location>
        <location evidence="3">Cell cortex</location>
    </subcellularLocation>
    <subcellularLocation>
        <location evidence="1">Cytoplasm</location>
        <location evidence="1">Cytoskeleton</location>
        <location evidence="1">Microtubule organizing center</location>
        <location evidence="1">Centrosome</location>
    </subcellularLocation>
    <subcellularLocation>
        <location evidence="2">Cytoplasm</location>
        <location evidence="2">Cytoskeleton</location>
        <location evidence="2">Stress fiber</location>
    </subcellularLocation>
    <subcellularLocation>
        <location evidence="4">Cytoplasm</location>
        <location evidence="4">Myofibril</location>
    </subcellularLocation>
</comment>
<evidence type="ECO:0000256" key="10">
    <source>
        <dbReference type="ARBA" id="ARBA00023054"/>
    </source>
</evidence>
<keyword evidence="5" id="KW-0963">Cytoplasm</keyword>
<evidence type="ECO:0000256" key="2">
    <source>
        <dbReference type="ARBA" id="ARBA00004529"/>
    </source>
</evidence>
<protein>
    <recommendedName>
        <fullName evidence="13">Dynactin subunit 4</fullName>
    </recommendedName>
</protein>
<dbReference type="GO" id="GO:0001725">
    <property type="term" value="C:stress fiber"/>
    <property type="evidence" value="ECO:0007669"/>
    <property type="project" value="UniProtKB-SubCell"/>
</dbReference>
<keyword evidence="11" id="KW-0206">Cytoskeleton</keyword>
<sequence length="296" mass="33541">MLVKDKYSLSALAARKRSGLPFAGSLGMKKETPQIYKVEPAVASEETDDALDPDIFTKVLTLSNVTTIDQRIRQPERQPVKSEDLIPIHKFLSVRRSQRCRFCEHNLSKPEYNPSSIKFKIHLGAFYHVPDVIIYRLARDDMQLRLCNRSQYPTHVRLLSFDQFALIAHSKIDELERSCGEAEKEKKSASSMVGHELCESPATQAANLKSCLRNAFKEKVNVVLQLPNEPILLPARDDLAEYELTAPQNLKEDPKAVLWRKGNKVVISAPLTVIDVELEDKRTGFVFEFGAVSYKT</sequence>
<evidence type="ECO:0000256" key="9">
    <source>
        <dbReference type="ARBA" id="ARBA00022990"/>
    </source>
</evidence>
<dbReference type="GO" id="GO:0005869">
    <property type="term" value="C:dynactin complex"/>
    <property type="evidence" value="ECO:0007669"/>
    <property type="project" value="InterPro"/>
</dbReference>
<evidence type="ECO:0000256" key="4">
    <source>
        <dbReference type="ARBA" id="ARBA00004657"/>
    </source>
</evidence>
<comment type="similarity">
    <text evidence="12">Belongs to the dynactin subunit 4 family.</text>
</comment>